<comment type="caution">
    <text evidence="2">The sequence shown here is derived from an EMBL/GenBank/DDBJ whole genome shotgun (WGS) entry which is preliminary data.</text>
</comment>
<dbReference type="AlphaFoldDB" id="A0A267FUX1"/>
<proteinExistence type="predicted"/>
<evidence type="ECO:0000313" key="2">
    <source>
        <dbReference type="EMBL" id="PAA77553.1"/>
    </source>
</evidence>
<organism evidence="2 3">
    <name type="scientific">Macrostomum lignano</name>
    <dbReference type="NCBI Taxonomy" id="282301"/>
    <lineage>
        <taxon>Eukaryota</taxon>
        <taxon>Metazoa</taxon>
        <taxon>Spiralia</taxon>
        <taxon>Lophotrochozoa</taxon>
        <taxon>Platyhelminthes</taxon>
        <taxon>Rhabditophora</taxon>
        <taxon>Macrostomorpha</taxon>
        <taxon>Macrostomida</taxon>
        <taxon>Macrostomidae</taxon>
        <taxon>Macrostomum</taxon>
    </lineage>
</organism>
<reference evidence="2 3" key="1">
    <citation type="submission" date="2017-06" db="EMBL/GenBank/DDBJ databases">
        <title>A platform for efficient transgenesis in Macrostomum lignano, a flatworm model organism for stem cell research.</title>
        <authorList>
            <person name="Berezikov E."/>
        </authorList>
    </citation>
    <scope>NUCLEOTIDE SEQUENCE [LARGE SCALE GENOMIC DNA]</scope>
    <source>
        <strain evidence="2">DV1</strain>
        <tissue evidence="2">Whole organism</tissue>
    </source>
</reference>
<sequence>MRAQTVAAAVLLVGICAQADGRAPECLPGNYLNSSNSHYPHCRPCPPGLNSKSAGTPT</sequence>
<accession>A0A267FUX1</accession>
<dbReference type="SUPFAM" id="SSF57586">
    <property type="entry name" value="TNF receptor-like"/>
    <property type="match status" value="1"/>
</dbReference>
<keyword evidence="1" id="KW-0732">Signal</keyword>
<protein>
    <submittedName>
        <fullName evidence="2">Uncharacterized protein</fullName>
    </submittedName>
</protein>
<feature type="chain" id="PRO_5013306496" evidence="1">
    <location>
        <begin position="22"/>
        <end position="58"/>
    </location>
</feature>
<evidence type="ECO:0000256" key="1">
    <source>
        <dbReference type="SAM" id="SignalP"/>
    </source>
</evidence>
<keyword evidence="3" id="KW-1185">Reference proteome</keyword>
<dbReference type="EMBL" id="NIVC01000735">
    <property type="protein sequence ID" value="PAA77553.1"/>
    <property type="molecule type" value="Genomic_DNA"/>
</dbReference>
<feature type="signal peptide" evidence="1">
    <location>
        <begin position="1"/>
        <end position="21"/>
    </location>
</feature>
<evidence type="ECO:0000313" key="3">
    <source>
        <dbReference type="Proteomes" id="UP000215902"/>
    </source>
</evidence>
<gene>
    <name evidence="2" type="ORF">BOX15_Mlig034380g3</name>
</gene>
<dbReference type="Proteomes" id="UP000215902">
    <property type="component" value="Unassembled WGS sequence"/>
</dbReference>
<name>A0A267FUX1_9PLAT</name>